<evidence type="ECO:0000313" key="5">
    <source>
        <dbReference type="Proteomes" id="UP001156664"/>
    </source>
</evidence>
<dbReference type="PIRSF" id="PIRSF004555">
    <property type="entry name" value="UCP004555"/>
    <property type="match status" value="1"/>
</dbReference>
<dbReference type="Gene3D" id="3.30.1310.10">
    <property type="entry name" value="Nucleoid-associated protein YbaB-like domain"/>
    <property type="match status" value="1"/>
</dbReference>
<keyword evidence="1 2" id="KW-0238">DNA-binding</keyword>
<reference evidence="5" key="1">
    <citation type="journal article" date="2019" name="Int. J. Syst. Evol. Microbiol.">
        <title>The Global Catalogue of Microorganisms (GCM) 10K type strain sequencing project: providing services to taxonomists for standard genome sequencing and annotation.</title>
        <authorList>
            <consortium name="The Broad Institute Genomics Platform"/>
            <consortium name="The Broad Institute Genome Sequencing Center for Infectious Disease"/>
            <person name="Wu L."/>
            <person name="Ma J."/>
        </authorList>
    </citation>
    <scope>NUCLEOTIDE SEQUENCE [LARGE SCALE GENOMIC DNA]</scope>
    <source>
        <strain evidence="5">NBRC 105857</strain>
    </source>
</reference>
<dbReference type="NCBIfam" id="TIGR00103">
    <property type="entry name" value="DNA_YbaB_EbfC"/>
    <property type="match status" value="1"/>
</dbReference>
<keyword evidence="5" id="KW-1185">Reference proteome</keyword>
<evidence type="ECO:0000313" key="4">
    <source>
        <dbReference type="EMBL" id="GLR26889.1"/>
    </source>
</evidence>
<comment type="subunit">
    <text evidence="2">Homodimer.</text>
</comment>
<comment type="similarity">
    <text evidence="2">Belongs to the YbaB/EbfC family.</text>
</comment>
<comment type="caution">
    <text evidence="4">The sequence shown here is derived from an EMBL/GenBank/DDBJ whole genome shotgun (WGS) entry which is preliminary data.</text>
</comment>
<organism evidence="4 5">
    <name type="scientific">Limnobacter litoralis</name>
    <dbReference type="NCBI Taxonomy" id="481366"/>
    <lineage>
        <taxon>Bacteria</taxon>
        <taxon>Pseudomonadati</taxon>
        <taxon>Pseudomonadota</taxon>
        <taxon>Betaproteobacteria</taxon>
        <taxon>Burkholderiales</taxon>
        <taxon>Burkholderiaceae</taxon>
        <taxon>Limnobacter</taxon>
    </lineage>
</organism>
<feature type="coiled-coil region" evidence="3">
    <location>
        <begin position="1"/>
        <end position="35"/>
    </location>
</feature>
<evidence type="ECO:0000256" key="1">
    <source>
        <dbReference type="ARBA" id="ARBA00023125"/>
    </source>
</evidence>
<dbReference type="EMBL" id="BSOJ01000019">
    <property type="protein sequence ID" value="GLR26889.1"/>
    <property type="molecule type" value="Genomic_DNA"/>
</dbReference>
<gene>
    <name evidence="4" type="ORF">GCM10007875_19790</name>
</gene>
<dbReference type="InterPro" id="IPR004401">
    <property type="entry name" value="YbaB/EbfC"/>
</dbReference>
<accession>A0ABQ5YQM2</accession>
<protein>
    <recommendedName>
        <fullName evidence="2">Nucleoid-associated protein GCM10007875_19790</fullName>
    </recommendedName>
</protein>
<dbReference type="SUPFAM" id="SSF82607">
    <property type="entry name" value="YbaB-like"/>
    <property type="match status" value="1"/>
</dbReference>
<evidence type="ECO:0000256" key="3">
    <source>
        <dbReference type="SAM" id="Coils"/>
    </source>
</evidence>
<dbReference type="HAMAP" id="MF_00274">
    <property type="entry name" value="DNA_YbaB_EbfC"/>
    <property type="match status" value="1"/>
</dbReference>
<keyword evidence="3" id="KW-0175">Coiled coil</keyword>
<comment type="subcellular location">
    <subcellularLocation>
        <location evidence="2">Cytoplasm</location>
        <location evidence="2">Nucleoid</location>
    </subcellularLocation>
</comment>
<dbReference type="PANTHER" id="PTHR33449:SF1">
    <property type="entry name" value="NUCLEOID-ASSOCIATED PROTEIN YBAB"/>
    <property type="match status" value="1"/>
</dbReference>
<keyword evidence="2" id="KW-0963">Cytoplasm</keyword>
<comment type="function">
    <text evidence="2">Binds to DNA and alters its conformation. May be involved in regulation of gene expression, nucleoid organization and DNA protection.</text>
</comment>
<evidence type="ECO:0000256" key="2">
    <source>
        <dbReference type="HAMAP-Rule" id="MF_00274"/>
    </source>
</evidence>
<sequence length="110" mass="12042">MNMMKGQLAGLMKQAQQMQENMQKMQAEIGKMEVEGTSGGGLVKVTMTCKHDVKRISIDPSLLADDKDMLEDLIAAAFNDGVRKSEALMQEKMASVTAGFPMPPGFKMPF</sequence>
<name>A0ABQ5YQM2_9BURK</name>
<dbReference type="Proteomes" id="UP001156664">
    <property type="component" value="Unassembled WGS sequence"/>
</dbReference>
<dbReference type="PANTHER" id="PTHR33449">
    <property type="entry name" value="NUCLEOID-ASSOCIATED PROTEIN YBAB"/>
    <property type="match status" value="1"/>
</dbReference>
<dbReference type="InterPro" id="IPR036894">
    <property type="entry name" value="YbaB-like_sf"/>
</dbReference>
<dbReference type="Pfam" id="PF02575">
    <property type="entry name" value="YbaB_DNA_bd"/>
    <property type="match status" value="1"/>
</dbReference>
<proteinExistence type="inferred from homology"/>